<dbReference type="AlphaFoldDB" id="A0A381WQJ6"/>
<dbReference type="CDD" id="cd19165">
    <property type="entry name" value="HemeO"/>
    <property type="match status" value="1"/>
</dbReference>
<reference evidence="4" key="1">
    <citation type="submission" date="2018-05" db="EMBL/GenBank/DDBJ databases">
        <authorList>
            <person name="Lanie J.A."/>
            <person name="Ng W.-L."/>
            <person name="Kazmierczak K.M."/>
            <person name="Andrzejewski T.M."/>
            <person name="Davidsen T.M."/>
            <person name="Wayne K.J."/>
            <person name="Tettelin H."/>
            <person name="Glass J.I."/>
            <person name="Rusch D."/>
            <person name="Podicherti R."/>
            <person name="Tsui H.-C.T."/>
            <person name="Winkler M.E."/>
        </authorList>
    </citation>
    <scope>NUCLEOTIDE SEQUENCE</scope>
</reference>
<dbReference type="InterPro" id="IPR016053">
    <property type="entry name" value="Haem_Oase-like"/>
</dbReference>
<dbReference type="InterPro" id="IPR016084">
    <property type="entry name" value="Haem_Oase-like_multi-hlx"/>
</dbReference>
<dbReference type="EMBL" id="UINC01012524">
    <property type="protein sequence ID" value="SVA54652.1"/>
    <property type="molecule type" value="Genomic_DNA"/>
</dbReference>
<feature type="non-terminal residue" evidence="4">
    <location>
        <position position="137"/>
    </location>
</feature>
<evidence type="ECO:0000256" key="2">
    <source>
        <dbReference type="ARBA" id="ARBA00022723"/>
    </source>
</evidence>
<sequence>MSGNIDPEIYAIFLANQWPMYDILEASALGAGLLDGLLDIRRTYAIWQDWRELWTKEELPPRLEVTEKYTAHIMDIKDDETKLFAHIYTRHMGDLSGGRMIAKKVPGEKRLYTFKDPDTLKTKIRERLTDDMADEAK</sequence>
<evidence type="ECO:0000256" key="3">
    <source>
        <dbReference type="ARBA" id="ARBA00023004"/>
    </source>
</evidence>
<dbReference type="InterPro" id="IPR002051">
    <property type="entry name" value="Haem_Oase"/>
</dbReference>
<dbReference type="GO" id="GO:0004392">
    <property type="term" value="F:heme oxygenase (decyclizing) activity"/>
    <property type="evidence" value="ECO:0007669"/>
    <property type="project" value="InterPro"/>
</dbReference>
<protein>
    <submittedName>
        <fullName evidence="4">Uncharacterized protein</fullName>
    </submittedName>
</protein>
<evidence type="ECO:0000313" key="4">
    <source>
        <dbReference type="EMBL" id="SVA54652.1"/>
    </source>
</evidence>
<keyword evidence="2" id="KW-0479">Metal-binding</keyword>
<organism evidence="4">
    <name type="scientific">marine metagenome</name>
    <dbReference type="NCBI Taxonomy" id="408172"/>
    <lineage>
        <taxon>unclassified sequences</taxon>
        <taxon>metagenomes</taxon>
        <taxon>ecological metagenomes</taxon>
    </lineage>
</organism>
<keyword evidence="3" id="KW-0408">Iron</keyword>
<dbReference type="GO" id="GO:0046872">
    <property type="term" value="F:metal ion binding"/>
    <property type="evidence" value="ECO:0007669"/>
    <property type="project" value="UniProtKB-KW"/>
</dbReference>
<name>A0A381WQJ6_9ZZZZ</name>
<dbReference type="PANTHER" id="PTHR10720">
    <property type="entry name" value="HEME OXYGENASE"/>
    <property type="match status" value="1"/>
</dbReference>
<accession>A0A381WQJ6</accession>
<dbReference type="GO" id="GO:0006788">
    <property type="term" value="P:heme oxidation"/>
    <property type="evidence" value="ECO:0007669"/>
    <property type="project" value="InterPro"/>
</dbReference>
<keyword evidence="1" id="KW-0349">Heme</keyword>
<gene>
    <name evidence="4" type="ORF">METZ01_LOCUS107506</name>
</gene>
<dbReference type="Pfam" id="PF01126">
    <property type="entry name" value="Heme_oxygenase"/>
    <property type="match status" value="1"/>
</dbReference>
<dbReference type="SUPFAM" id="SSF48613">
    <property type="entry name" value="Heme oxygenase-like"/>
    <property type="match status" value="1"/>
</dbReference>
<evidence type="ECO:0000256" key="1">
    <source>
        <dbReference type="ARBA" id="ARBA00022617"/>
    </source>
</evidence>
<proteinExistence type="predicted"/>
<dbReference type="Gene3D" id="1.20.910.10">
    <property type="entry name" value="Heme oxygenase-like"/>
    <property type="match status" value="1"/>
</dbReference>
<dbReference type="PANTHER" id="PTHR10720:SF0">
    <property type="entry name" value="HEME OXYGENASE"/>
    <property type="match status" value="1"/>
</dbReference>